<comment type="similarity">
    <text evidence="7">Belongs to the PINc/VapC protein family.</text>
</comment>
<accession>A0A1U7IA35</accession>
<gene>
    <name evidence="9" type="ORF">NIES2119_23530</name>
</gene>
<dbReference type="InterPro" id="IPR050556">
    <property type="entry name" value="Type_II_TA_system_RNase"/>
</dbReference>
<feature type="domain" description="PIN" evidence="8">
    <location>
        <begin position="2"/>
        <end position="132"/>
    </location>
</feature>
<keyword evidence="6" id="KW-0460">Magnesium</keyword>
<dbReference type="InterPro" id="IPR002716">
    <property type="entry name" value="PIN_dom"/>
</dbReference>
<dbReference type="InterPro" id="IPR029060">
    <property type="entry name" value="PIN-like_dom_sf"/>
</dbReference>
<evidence type="ECO:0000313" key="9">
    <source>
        <dbReference type="EMBL" id="OKH33372.1"/>
    </source>
</evidence>
<keyword evidence="4" id="KW-0479">Metal-binding</keyword>
<evidence type="ECO:0000256" key="2">
    <source>
        <dbReference type="ARBA" id="ARBA00022649"/>
    </source>
</evidence>
<evidence type="ECO:0000256" key="5">
    <source>
        <dbReference type="ARBA" id="ARBA00022801"/>
    </source>
</evidence>
<evidence type="ECO:0000313" key="10">
    <source>
        <dbReference type="Proteomes" id="UP000185860"/>
    </source>
</evidence>
<evidence type="ECO:0000256" key="7">
    <source>
        <dbReference type="ARBA" id="ARBA00038093"/>
    </source>
</evidence>
<evidence type="ECO:0000256" key="3">
    <source>
        <dbReference type="ARBA" id="ARBA00022722"/>
    </source>
</evidence>
<dbReference type="Gene3D" id="3.40.50.1010">
    <property type="entry name" value="5'-nuclease"/>
    <property type="match status" value="1"/>
</dbReference>
<reference evidence="9 10" key="1">
    <citation type="submission" date="2016-11" db="EMBL/GenBank/DDBJ databases">
        <title>Draft Genome Sequences of Nine Cyanobacterial Strains from Diverse Habitats.</title>
        <authorList>
            <person name="Zhu T."/>
            <person name="Hou S."/>
            <person name="Lu X."/>
            <person name="Hess W.R."/>
        </authorList>
    </citation>
    <scope>NUCLEOTIDE SEQUENCE [LARGE SCALE GENOMIC DNA]</scope>
    <source>
        <strain evidence="9 10">IAM M-71</strain>
    </source>
</reference>
<evidence type="ECO:0000259" key="8">
    <source>
        <dbReference type="Pfam" id="PF01850"/>
    </source>
</evidence>
<protein>
    <submittedName>
        <fullName evidence="9">PIN domain-containing protein</fullName>
    </submittedName>
</protein>
<dbReference type="CDD" id="cd09881">
    <property type="entry name" value="PIN_VapC4-5_FitB-like"/>
    <property type="match status" value="1"/>
</dbReference>
<dbReference type="GO" id="GO:0046872">
    <property type="term" value="F:metal ion binding"/>
    <property type="evidence" value="ECO:0007669"/>
    <property type="project" value="UniProtKB-KW"/>
</dbReference>
<dbReference type="AlphaFoldDB" id="A0A1U7IA35"/>
<keyword evidence="5" id="KW-0378">Hydrolase</keyword>
<dbReference type="EMBL" id="MRCE01000030">
    <property type="protein sequence ID" value="OKH33372.1"/>
    <property type="molecule type" value="Genomic_DNA"/>
</dbReference>
<comment type="cofactor">
    <cofactor evidence="1">
        <name>Mg(2+)</name>
        <dbReference type="ChEBI" id="CHEBI:18420"/>
    </cofactor>
</comment>
<dbReference type="Proteomes" id="UP000185860">
    <property type="component" value="Unassembled WGS sequence"/>
</dbReference>
<comment type="caution">
    <text evidence="9">The sequence shown here is derived from an EMBL/GenBank/DDBJ whole genome shotgun (WGS) entry which is preliminary data.</text>
</comment>
<dbReference type="GO" id="GO:0016787">
    <property type="term" value="F:hydrolase activity"/>
    <property type="evidence" value="ECO:0007669"/>
    <property type="project" value="UniProtKB-KW"/>
</dbReference>
<sequence length="144" mass="16182">MYLLDTDHLTILERGGQDAQILLARLSNINPNEVVATTIVTYEEQTRGWLSFMAKSRSLEAQVEAYQKLQQHIVNFCSIPVIGFETPAAAIFQNLKKTYPRLGPMDLKIAAIVIANNATLLTRNMSDFSKIKDLKAEDWTINSP</sequence>
<keyword evidence="2" id="KW-1277">Toxin-antitoxin system</keyword>
<dbReference type="PANTHER" id="PTHR33653">
    <property type="entry name" value="RIBONUCLEASE VAPC2"/>
    <property type="match status" value="1"/>
</dbReference>
<organism evidence="9 10">
    <name type="scientific">[Phormidium ambiguum] IAM M-71</name>
    <dbReference type="NCBI Taxonomy" id="454136"/>
    <lineage>
        <taxon>Bacteria</taxon>
        <taxon>Bacillati</taxon>
        <taxon>Cyanobacteriota</taxon>
        <taxon>Cyanophyceae</taxon>
        <taxon>Oscillatoriophycideae</taxon>
        <taxon>Aerosakkonematales</taxon>
        <taxon>Aerosakkonemataceae</taxon>
        <taxon>Floridanema</taxon>
    </lineage>
</organism>
<name>A0A1U7IA35_9CYAN</name>
<evidence type="ECO:0000256" key="4">
    <source>
        <dbReference type="ARBA" id="ARBA00022723"/>
    </source>
</evidence>
<keyword evidence="3" id="KW-0540">Nuclease</keyword>
<dbReference type="STRING" id="454136.NIES2119_23530"/>
<dbReference type="SUPFAM" id="SSF88723">
    <property type="entry name" value="PIN domain-like"/>
    <property type="match status" value="1"/>
</dbReference>
<dbReference type="Pfam" id="PF01850">
    <property type="entry name" value="PIN"/>
    <property type="match status" value="1"/>
</dbReference>
<proteinExistence type="inferred from homology"/>
<evidence type="ECO:0000256" key="1">
    <source>
        <dbReference type="ARBA" id="ARBA00001946"/>
    </source>
</evidence>
<evidence type="ECO:0000256" key="6">
    <source>
        <dbReference type="ARBA" id="ARBA00022842"/>
    </source>
</evidence>
<dbReference type="GO" id="GO:0004518">
    <property type="term" value="F:nuclease activity"/>
    <property type="evidence" value="ECO:0007669"/>
    <property type="project" value="UniProtKB-KW"/>
</dbReference>
<dbReference type="OrthoDB" id="574223at2"/>
<dbReference type="RefSeq" id="WP_073595940.1">
    <property type="nucleotide sequence ID" value="NZ_MRCE01000030.1"/>
</dbReference>
<dbReference type="PANTHER" id="PTHR33653:SF1">
    <property type="entry name" value="RIBONUCLEASE VAPC2"/>
    <property type="match status" value="1"/>
</dbReference>